<dbReference type="SUPFAM" id="SSF103256">
    <property type="entry name" value="Hypothetical protein TM0160"/>
    <property type="match status" value="1"/>
</dbReference>
<proteinExistence type="predicted"/>
<dbReference type="Proteomes" id="UP000075950">
    <property type="component" value="Chromosome"/>
</dbReference>
<name>A0A142NN32_BRELN</name>
<dbReference type="Gene3D" id="3.10.690.10">
    <property type="entry name" value="Bifunctional nuclease domain"/>
    <property type="match status" value="1"/>
</dbReference>
<evidence type="ECO:0000259" key="1">
    <source>
        <dbReference type="PROSITE" id="PS51658"/>
    </source>
</evidence>
<evidence type="ECO:0000313" key="2">
    <source>
        <dbReference type="EMBL" id="AMT94198.1"/>
    </source>
</evidence>
<sequence>MSKVEVEVVGVRIEMPANQPILLLKASEPAYYLPIWVGAIEANALSIAQRGLTPPRPMAHALLLDVLEKYEAELQDVTITGKDGQIFLAELHTNDGKSISARPSDAVTLALTAHCPVYVETQLLEESGIEAPEADEEEVAQFRDFLDNVSAEDFETGTENP</sequence>
<dbReference type="RefSeq" id="WP_062243117.1">
    <property type="nucleotide sequence ID" value="NZ_CP014869.1"/>
</dbReference>
<accession>A0A142NN32</accession>
<dbReference type="PANTHER" id="PTHR15160">
    <property type="entry name" value="VON HIPPEL-LINDAU PROTEIN"/>
    <property type="match status" value="1"/>
</dbReference>
<dbReference type="Pfam" id="PF02577">
    <property type="entry name" value="BFN_dom"/>
    <property type="match status" value="1"/>
</dbReference>
<organism evidence="2 3">
    <name type="scientific">Brevibacterium linens</name>
    <dbReference type="NCBI Taxonomy" id="1703"/>
    <lineage>
        <taxon>Bacteria</taxon>
        <taxon>Bacillati</taxon>
        <taxon>Actinomycetota</taxon>
        <taxon>Actinomycetes</taxon>
        <taxon>Micrococcales</taxon>
        <taxon>Brevibacteriaceae</taxon>
        <taxon>Brevibacterium</taxon>
    </lineage>
</organism>
<evidence type="ECO:0000313" key="3">
    <source>
        <dbReference type="Proteomes" id="UP000075950"/>
    </source>
</evidence>
<protein>
    <recommendedName>
        <fullName evidence="1">BFN domain-containing protein</fullName>
    </recommendedName>
</protein>
<reference evidence="3" key="1">
    <citation type="submission" date="2016-03" db="EMBL/GenBank/DDBJ databases">
        <authorList>
            <person name="Ploux O."/>
        </authorList>
    </citation>
    <scope>NUCLEOTIDE SEQUENCE [LARGE SCALE GENOMIC DNA]</scope>
    <source>
        <strain evidence="3">BS258</strain>
    </source>
</reference>
<dbReference type="AlphaFoldDB" id="A0A142NN32"/>
<dbReference type="KEGG" id="bly:A2T55_10745"/>
<dbReference type="InterPro" id="IPR003729">
    <property type="entry name" value="Bi_nuclease_dom"/>
</dbReference>
<dbReference type="InterPro" id="IPR036104">
    <property type="entry name" value="BFN_sf"/>
</dbReference>
<feature type="domain" description="BFN" evidence="1">
    <location>
        <begin position="3"/>
        <end position="131"/>
    </location>
</feature>
<dbReference type="EMBL" id="CP014869">
    <property type="protein sequence ID" value="AMT94198.1"/>
    <property type="molecule type" value="Genomic_DNA"/>
</dbReference>
<dbReference type="PROSITE" id="PS51658">
    <property type="entry name" value="BFN"/>
    <property type="match status" value="1"/>
</dbReference>
<dbReference type="GO" id="GO:0004518">
    <property type="term" value="F:nuclease activity"/>
    <property type="evidence" value="ECO:0007669"/>
    <property type="project" value="InterPro"/>
</dbReference>
<gene>
    <name evidence="2" type="ORF">A2T55_10745</name>
</gene>
<dbReference type="PANTHER" id="PTHR15160:SF1">
    <property type="entry name" value="VON HIPPEL-LINDAU DISEASE TUMOR SUPPRESSOR"/>
    <property type="match status" value="1"/>
</dbReference>